<reference evidence="1 2" key="1">
    <citation type="submission" date="2015-09" db="EMBL/GenBank/DDBJ databases">
        <title>Draft genome of the parasitic nematode Teladorsagia circumcincta isolate WARC Sus (inbred).</title>
        <authorList>
            <person name="Mitreva M."/>
        </authorList>
    </citation>
    <scope>NUCLEOTIDE SEQUENCE [LARGE SCALE GENOMIC DNA]</scope>
    <source>
        <strain evidence="1 2">S</strain>
    </source>
</reference>
<organism evidence="1 2">
    <name type="scientific">Teladorsagia circumcincta</name>
    <name type="common">Brown stomach worm</name>
    <name type="synonym">Ostertagia circumcincta</name>
    <dbReference type="NCBI Taxonomy" id="45464"/>
    <lineage>
        <taxon>Eukaryota</taxon>
        <taxon>Metazoa</taxon>
        <taxon>Ecdysozoa</taxon>
        <taxon>Nematoda</taxon>
        <taxon>Chromadorea</taxon>
        <taxon>Rhabditida</taxon>
        <taxon>Rhabditina</taxon>
        <taxon>Rhabditomorpha</taxon>
        <taxon>Strongyloidea</taxon>
        <taxon>Trichostrongylidae</taxon>
        <taxon>Teladorsagia</taxon>
    </lineage>
</organism>
<accession>A0A2G9TZ62</accession>
<protein>
    <submittedName>
        <fullName evidence="1">Uncharacterized protein</fullName>
    </submittedName>
</protein>
<sequence length="132" mass="14288">MPSENAECNEPNSRRQGFPRYYVSRYPALIAALTALGAAHADVHGQEAGCRFRGVADPSKHGSQLCYIYLSTRSLTMATTLIATPNVGKKAGARRLLKTEDTHRQVFGCDEGRDGGNGTGSATMFARHRGLF</sequence>
<evidence type="ECO:0000313" key="1">
    <source>
        <dbReference type="EMBL" id="PIO63321.1"/>
    </source>
</evidence>
<name>A0A2G9TZ62_TELCI</name>
<dbReference type="AlphaFoldDB" id="A0A2G9TZ62"/>
<proteinExistence type="predicted"/>
<gene>
    <name evidence="1" type="ORF">TELCIR_15079</name>
</gene>
<keyword evidence="2" id="KW-1185">Reference proteome</keyword>
<dbReference type="EMBL" id="KZ351035">
    <property type="protein sequence ID" value="PIO63321.1"/>
    <property type="molecule type" value="Genomic_DNA"/>
</dbReference>
<dbReference type="Proteomes" id="UP000230423">
    <property type="component" value="Unassembled WGS sequence"/>
</dbReference>
<evidence type="ECO:0000313" key="2">
    <source>
        <dbReference type="Proteomes" id="UP000230423"/>
    </source>
</evidence>